<dbReference type="PROSITE" id="PS50110">
    <property type="entry name" value="RESPONSE_REGULATORY"/>
    <property type="match status" value="1"/>
</dbReference>
<dbReference type="GO" id="GO:0000155">
    <property type="term" value="F:phosphorelay sensor kinase activity"/>
    <property type="evidence" value="ECO:0007669"/>
    <property type="project" value="InterPro"/>
</dbReference>
<evidence type="ECO:0000313" key="12">
    <source>
        <dbReference type="Proteomes" id="UP000264605"/>
    </source>
</evidence>
<dbReference type="Gene3D" id="3.40.50.2300">
    <property type="match status" value="1"/>
</dbReference>
<keyword evidence="5" id="KW-0804">Transcription</keyword>
<feature type="domain" description="Response regulatory" evidence="10">
    <location>
        <begin position="1083"/>
        <end position="1198"/>
    </location>
</feature>
<dbReference type="Pfam" id="PF07495">
    <property type="entry name" value="Y_Y_Y"/>
    <property type="match status" value="1"/>
</dbReference>
<proteinExistence type="predicted"/>
<dbReference type="InterPro" id="IPR009057">
    <property type="entry name" value="Homeodomain-like_sf"/>
</dbReference>
<reference evidence="11 12" key="1">
    <citation type="submission" date="2018-08" db="EMBL/GenBank/DDBJ databases">
        <title>Draft genome sequence of Pseudoalteromonas donghaensis HJ51.</title>
        <authorList>
            <person name="Oh J."/>
            <person name="Roh D."/>
        </authorList>
    </citation>
    <scope>NUCLEOTIDE SEQUENCE [LARGE SCALE GENOMIC DNA]</scope>
    <source>
        <strain evidence="11 12">HJ51</strain>
    </source>
</reference>
<evidence type="ECO:0000313" key="11">
    <source>
        <dbReference type="EMBL" id="AXV63943.1"/>
    </source>
</evidence>
<dbReference type="GO" id="GO:0003700">
    <property type="term" value="F:DNA-binding transcription factor activity"/>
    <property type="evidence" value="ECO:0007669"/>
    <property type="project" value="InterPro"/>
</dbReference>
<dbReference type="PANTHER" id="PTHR43547:SF2">
    <property type="entry name" value="HYBRID SIGNAL TRANSDUCTION HISTIDINE KINASE C"/>
    <property type="match status" value="1"/>
</dbReference>
<dbReference type="SMART" id="SM00342">
    <property type="entry name" value="HTH_ARAC"/>
    <property type="match status" value="1"/>
</dbReference>
<dbReference type="InterPro" id="IPR005467">
    <property type="entry name" value="His_kinase_dom"/>
</dbReference>
<dbReference type="KEGG" id="pdj:D0907_00985"/>
<dbReference type="InterPro" id="IPR011047">
    <property type="entry name" value="Quinoprotein_ADH-like_sf"/>
</dbReference>
<evidence type="ECO:0000256" key="6">
    <source>
        <dbReference type="PROSITE-ProRule" id="PRU00169"/>
    </source>
</evidence>
<dbReference type="RefSeq" id="WP_118843896.1">
    <property type="nucleotide sequence ID" value="NZ_CP032090.1"/>
</dbReference>
<accession>A0AAD0RXB7</accession>
<evidence type="ECO:0000259" key="10">
    <source>
        <dbReference type="PROSITE" id="PS50110"/>
    </source>
</evidence>
<evidence type="ECO:0000256" key="5">
    <source>
        <dbReference type="ARBA" id="ARBA00023163"/>
    </source>
</evidence>
<dbReference type="InterPro" id="IPR015943">
    <property type="entry name" value="WD40/YVTN_repeat-like_dom_sf"/>
</dbReference>
<dbReference type="Pfam" id="PF07494">
    <property type="entry name" value="Reg_prop"/>
    <property type="match status" value="5"/>
</dbReference>
<evidence type="ECO:0000256" key="2">
    <source>
        <dbReference type="ARBA" id="ARBA00012438"/>
    </source>
</evidence>
<sequence length="1333" mass="150411">MTRFLIYLFSLFFLPFAWPAFQNFSIDNGLSQSVVFDIQQDQQGFVWFSTQAGLNRFDGNEFIVFSSTGENNSLTNNYIYPLALDNESHLFIGTRNGGVNQLPLYDYQFSSPILTDYRITSLFVDSHVLYIGTYDGSLFAYNKRNEKVTPLVRDIKKPIYAITKIHDVLWLGTHGAGLIHYDLAKQQRVSTLLNGFTKPPSIHSSIFAIKQANDETIWLASQGGGLFKIDLSAKSMQQWLKSSDSEHGLTSNEIRDIEFDQQGRVWLATRGGGINIFDRKTNTFTALSHDPFDRYSLAHDRVYSIYRDSSDIMWFGTANGISKLDPASLQFSKLKKPTPLSSKDAWALFEDSQQRIWYGSWGGGIDILDQQLNRIKHLVASNLPNSITSNAIKAITEDLNGDIWVGSWQQGIDVLHQDGSVTHFRADEGSYGLTENSIYALLVDEKNNVWVGTNGGGLFCFDRQLGRFISFSEKQAHSQLVIPTARVTSLYQSSATDMWIATDGDGAYYYNFATDSLINYRKGNPASALSDNTVRAFLQEGSRMWLATSNGINIIDTNSQQVKVINVADGMPNQVIYALLKGNDGMVWVSTNNGLAKINPENFAITSYKARHGLQGNEFNAGAYLKMRDGRLMFGGTQGVSVINPETLVKNKQGGQLALTRLQFDDQDLITSAGSKLGSLYQIEKSRIVTVPADITRMHLQVSYLHYSEPKTNKYSYRLEGFEQQWRNVTGPYLSIDYTNLPPGSYQLIVKASSESGANALAPLLLNIKVLAPWWQSPAFYVVCAVLVLCLVWLLTVLWTYRIRKQKYQLEQLVNERTDEIAEQKALIEQQADALSDSLENKVRFFTHASHELRTPLSLLIAPLQRLIFNEKNTDKREQLTLVLRNSRRLENLVDKLLTLTRYDERNEEIIKVVSLSAIAREVAGQFSVLGEQSVEFYVEIEEAIFISSTREGLITILSNLLSNAFKYTKQGSVSLKITTHDNNAFIEVTDTGKGIADAEKEKVFDIFYRVSSQANVEGSGVGLAIVKRLVDKYQGDIQLVSRLAVGTTFTLRFPLAEALEQATSVSIDSENLKAKKNCEQPTVLVIEDNDELRHYLKTELHPRYQVLLAEDGHVGLQIAQSQVPDLIVTDLMMPKVDGFAVLDALHSSPVTCHIPVIILTAKGDYETRVSGLKQHALDVITKPFDREELLLKVENWIDWVNQYAQQHVIQVPDQSPPKADTPVDPRDKQLLEKLEHYVSENYQQQGFSMTHCAKHLALSERQLQRKLKVFLNMTPSEYLRDYRLIKAAELLRQGRQISLVIDDIGFSSRSHFSKFFKVKYGMTAKEYQCHYV</sequence>
<dbReference type="PROSITE" id="PS50109">
    <property type="entry name" value="HIS_KIN"/>
    <property type="match status" value="1"/>
</dbReference>
<organism evidence="11 12">
    <name type="scientific">Pseudoalteromonas lipolytica</name>
    <dbReference type="NCBI Taxonomy" id="570156"/>
    <lineage>
        <taxon>Bacteria</taxon>
        <taxon>Pseudomonadati</taxon>
        <taxon>Pseudomonadota</taxon>
        <taxon>Gammaproteobacteria</taxon>
        <taxon>Alteromonadales</taxon>
        <taxon>Pseudoalteromonadaceae</taxon>
        <taxon>Pseudoalteromonas</taxon>
    </lineage>
</organism>
<dbReference type="InterPro" id="IPR011110">
    <property type="entry name" value="Reg_prop"/>
</dbReference>
<dbReference type="GeneID" id="99504012"/>
<dbReference type="InterPro" id="IPR003661">
    <property type="entry name" value="HisK_dim/P_dom"/>
</dbReference>
<dbReference type="Gene3D" id="2.60.40.10">
    <property type="entry name" value="Immunoglobulins"/>
    <property type="match status" value="1"/>
</dbReference>
<dbReference type="Gene3D" id="1.10.10.60">
    <property type="entry name" value="Homeodomain-like"/>
    <property type="match status" value="1"/>
</dbReference>
<dbReference type="InterPro" id="IPR036890">
    <property type="entry name" value="HATPase_C_sf"/>
</dbReference>
<dbReference type="SMART" id="SM00448">
    <property type="entry name" value="REC"/>
    <property type="match status" value="1"/>
</dbReference>
<evidence type="ECO:0000256" key="7">
    <source>
        <dbReference type="SAM" id="Phobius"/>
    </source>
</evidence>
<keyword evidence="3 6" id="KW-0597">Phosphoprotein</keyword>
<feature type="domain" description="HTH araC/xylS-type" evidence="8">
    <location>
        <begin position="1233"/>
        <end position="1331"/>
    </location>
</feature>
<dbReference type="PROSITE" id="PS01124">
    <property type="entry name" value="HTH_ARAC_FAMILY_2"/>
    <property type="match status" value="1"/>
</dbReference>
<dbReference type="Pfam" id="PF02518">
    <property type="entry name" value="HATPase_c"/>
    <property type="match status" value="1"/>
</dbReference>
<dbReference type="InterPro" id="IPR036097">
    <property type="entry name" value="HisK_dim/P_sf"/>
</dbReference>
<dbReference type="SMART" id="SM00387">
    <property type="entry name" value="HATPase_c"/>
    <property type="match status" value="1"/>
</dbReference>
<dbReference type="Gene3D" id="1.10.287.130">
    <property type="match status" value="1"/>
</dbReference>
<keyword evidence="7" id="KW-0812">Transmembrane</keyword>
<dbReference type="Pfam" id="PF12833">
    <property type="entry name" value="HTH_18"/>
    <property type="match status" value="1"/>
</dbReference>
<dbReference type="InterPro" id="IPR011006">
    <property type="entry name" value="CheY-like_superfamily"/>
</dbReference>
<evidence type="ECO:0000256" key="3">
    <source>
        <dbReference type="ARBA" id="ARBA00022553"/>
    </source>
</evidence>
<dbReference type="InterPro" id="IPR013783">
    <property type="entry name" value="Ig-like_fold"/>
</dbReference>
<dbReference type="EC" id="2.7.13.3" evidence="2"/>
<comment type="catalytic activity">
    <reaction evidence="1">
        <text>ATP + protein L-histidine = ADP + protein N-phospho-L-histidine.</text>
        <dbReference type="EC" id="2.7.13.3"/>
    </reaction>
</comment>
<protein>
    <recommendedName>
        <fullName evidence="2">histidine kinase</fullName>
        <ecNumber evidence="2">2.7.13.3</ecNumber>
    </recommendedName>
</protein>
<dbReference type="CDD" id="cd00082">
    <property type="entry name" value="HisKA"/>
    <property type="match status" value="1"/>
</dbReference>
<dbReference type="EMBL" id="CP032090">
    <property type="protein sequence ID" value="AXV63943.1"/>
    <property type="molecule type" value="Genomic_DNA"/>
</dbReference>
<dbReference type="InterPro" id="IPR004358">
    <property type="entry name" value="Sig_transdc_His_kin-like_C"/>
</dbReference>
<dbReference type="SUPFAM" id="SSF63829">
    <property type="entry name" value="Calcium-dependent phosphotriesterase"/>
    <property type="match status" value="1"/>
</dbReference>
<evidence type="ECO:0000256" key="4">
    <source>
        <dbReference type="ARBA" id="ARBA00023015"/>
    </source>
</evidence>
<dbReference type="Pfam" id="PF00072">
    <property type="entry name" value="Response_reg"/>
    <property type="match status" value="1"/>
</dbReference>
<gene>
    <name evidence="11" type="ORF">D0907_00985</name>
</gene>
<dbReference type="SUPFAM" id="SSF46689">
    <property type="entry name" value="Homeodomain-like"/>
    <property type="match status" value="1"/>
</dbReference>
<dbReference type="Proteomes" id="UP000264605">
    <property type="component" value="Chromosome"/>
</dbReference>
<dbReference type="InterPro" id="IPR018060">
    <property type="entry name" value="HTH_AraC"/>
</dbReference>
<dbReference type="SUPFAM" id="SSF47384">
    <property type="entry name" value="Homodimeric domain of signal transducing histidine kinase"/>
    <property type="match status" value="1"/>
</dbReference>
<dbReference type="SUPFAM" id="SSF69322">
    <property type="entry name" value="Tricorn protease domain 2"/>
    <property type="match status" value="1"/>
</dbReference>
<dbReference type="SUPFAM" id="SSF50998">
    <property type="entry name" value="Quinoprotein alcohol dehydrogenase-like"/>
    <property type="match status" value="1"/>
</dbReference>
<keyword evidence="7" id="KW-0472">Membrane</keyword>
<evidence type="ECO:0000256" key="1">
    <source>
        <dbReference type="ARBA" id="ARBA00000085"/>
    </source>
</evidence>
<dbReference type="SUPFAM" id="SSF52172">
    <property type="entry name" value="CheY-like"/>
    <property type="match status" value="1"/>
</dbReference>
<dbReference type="SMART" id="SM00388">
    <property type="entry name" value="HisKA"/>
    <property type="match status" value="1"/>
</dbReference>
<keyword evidence="7" id="KW-1133">Transmembrane helix</keyword>
<dbReference type="GO" id="GO:0043565">
    <property type="term" value="F:sequence-specific DNA binding"/>
    <property type="evidence" value="ECO:0007669"/>
    <property type="project" value="InterPro"/>
</dbReference>
<feature type="modified residue" description="4-aspartylphosphate" evidence="6">
    <location>
        <position position="1131"/>
    </location>
</feature>
<evidence type="ECO:0000259" key="8">
    <source>
        <dbReference type="PROSITE" id="PS01124"/>
    </source>
</evidence>
<dbReference type="Gene3D" id="2.130.10.10">
    <property type="entry name" value="YVTN repeat-like/Quinoprotein amine dehydrogenase"/>
    <property type="match status" value="2"/>
</dbReference>
<dbReference type="SUPFAM" id="SSF55874">
    <property type="entry name" value="ATPase domain of HSP90 chaperone/DNA topoisomerase II/histidine kinase"/>
    <property type="match status" value="1"/>
</dbReference>
<dbReference type="InterPro" id="IPR011123">
    <property type="entry name" value="Y_Y_Y"/>
</dbReference>
<feature type="transmembrane region" description="Helical" evidence="7">
    <location>
        <begin position="779"/>
        <end position="801"/>
    </location>
</feature>
<dbReference type="PANTHER" id="PTHR43547">
    <property type="entry name" value="TWO-COMPONENT HISTIDINE KINASE"/>
    <property type="match status" value="1"/>
</dbReference>
<keyword evidence="4" id="KW-0805">Transcription regulation</keyword>
<evidence type="ECO:0000259" key="9">
    <source>
        <dbReference type="PROSITE" id="PS50109"/>
    </source>
</evidence>
<dbReference type="Gene3D" id="3.30.565.10">
    <property type="entry name" value="Histidine kinase-like ATPase, C-terminal domain"/>
    <property type="match status" value="1"/>
</dbReference>
<dbReference type="PRINTS" id="PR00344">
    <property type="entry name" value="BCTRLSENSOR"/>
</dbReference>
<dbReference type="InterPro" id="IPR003594">
    <property type="entry name" value="HATPase_dom"/>
</dbReference>
<feature type="domain" description="Histidine kinase" evidence="9">
    <location>
        <begin position="848"/>
        <end position="1058"/>
    </location>
</feature>
<dbReference type="Pfam" id="PF00512">
    <property type="entry name" value="HisKA"/>
    <property type="match status" value="1"/>
</dbReference>
<dbReference type="InterPro" id="IPR001789">
    <property type="entry name" value="Sig_transdc_resp-reg_receiver"/>
</dbReference>
<name>A0AAD0RXB7_9GAMM</name>